<feature type="domain" description="Thiamine-phosphate synthase ThiN" evidence="1">
    <location>
        <begin position="14"/>
        <end position="177"/>
    </location>
</feature>
<organism evidence="2 3">
    <name type="scientific">Saccharolobus caldissimus</name>
    <dbReference type="NCBI Taxonomy" id="1702097"/>
    <lineage>
        <taxon>Archaea</taxon>
        <taxon>Thermoproteota</taxon>
        <taxon>Thermoprotei</taxon>
        <taxon>Sulfolobales</taxon>
        <taxon>Sulfolobaceae</taxon>
        <taxon>Saccharolobus</taxon>
    </lineage>
</organism>
<dbReference type="KEGG" id="scas:SACC_32260"/>
<dbReference type="PANTHER" id="PTHR40730">
    <property type="entry name" value="TRANSCRIPTIONAL REGULATOR PROTEIN-LIKE PROTEIN"/>
    <property type="match status" value="1"/>
</dbReference>
<sequence>MQDVNERDYVLKKLKEAVDLFVTNDKAYLLIPEIRTNIGYAISDAKSVEDVAAIPGRLTVAFNRVIYCMLPAFGASDHVARVILTAMKYDKSMRSAMNLKYYREIVENLDQSNIYIFDRSLEPKTVKDKERSSMNFMVENSFRKLGKIPNYIVDLGDYGKEPSIFVLDKDPIQVVNRSLALLKYII</sequence>
<keyword evidence="3" id="KW-1185">Reference proteome</keyword>
<dbReference type="RefSeq" id="WP_229570939.1">
    <property type="nucleotide sequence ID" value="NZ_AP025226.1"/>
</dbReference>
<gene>
    <name evidence="2" type="ORF">SACC_32260</name>
</gene>
<dbReference type="EMBL" id="AP025226">
    <property type="protein sequence ID" value="BDC00210.1"/>
    <property type="molecule type" value="Genomic_DNA"/>
</dbReference>
<dbReference type="PANTHER" id="PTHR40730:SF5">
    <property type="entry name" value="HTH CRO_C1-TYPE DOMAIN-CONTAINING PROTEIN"/>
    <property type="match status" value="1"/>
</dbReference>
<dbReference type="Proteomes" id="UP001319921">
    <property type="component" value="Chromosome"/>
</dbReference>
<dbReference type="InterPro" id="IPR019293">
    <property type="entry name" value="ThiN"/>
</dbReference>
<reference evidence="2 3" key="1">
    <citation type="journal article" date="2022" name="Microbiol. Resour. Announc.">
        <title>Complete Genome Sequence of the Hyperthermophilic and Acidophilic Archaeon Saccharolobus caldissimus Strain HS-3T.</title>
        <authorList>
            <person name="Sakai H.D."/>
            <person name="Kurosawa N."/>
        </authorList>
    </citation>
    <scope>NUCLEOTIDE SEQUENCE [LARGE SCALE GENOMIC DNA]</scope>
    <source>
        <strain evidence="2 3">JCM32116</strain>
    </source>
</reference>
<dbReference type="GeneID" id="68867948"/>
<evidence type="ECO:0000313" key="2">
    <source>
        <dbReference type="EMBL" id="BDC00210.1"/>
    </source>
</evidence>
<dbReference type="InterPro" id="IPR036409">
    <property type="entry name" value="Aldolase_II/adducin_N_sf"/>
</dbReference>
<dbReference type="SUPFAM" id="SSF53639">
    <property type="entry name" value="AraD/HMP-PK domain-like"/>
    <property type="match status" value="1"/>
</dbReference>
<protein>
    <recommendedName>
        <fullName evidence="1">Thiamine-phosphate synthase ThiN domain-containing protein</fullName>
    </recommendedName>
</protein>
<dbReference type="Pfam" id="PF10120">
    <property type="entry name" value="ThiN"/>
    <property type="match status" value="1"/>
</dbReference>
<proteinExistence type="predicted"/>
<dbReference type="Gene3D" id="3.40.225.10">
    <property type="entry name" value="Class II aldolase/adducin N-terminal domain"/>
    <property type="match status" value="1"/>
</dbReference>
<evidence type="ECO:0000259" key="1">
    <source>
        <dbReference type="Pfam" id="PF10120"/>
    </source>
</evidence>
<accession>A0AAQ4CWM8</accession>
<evidence type="ECO:0000313" key="3">
    <source>
        <dbReference type="Proteomes" id="UP001319921"/>
    </source>
</evidence>
<dbReference type="AlphaFoldDB" id="A0AAQ4CWM8"/>
<name>A0AAQ4CWM8_9CREN</name>